<organism evidence="2 3">
    <name type="scientific">Lasiosphaeria miniovina</name>
    <dbReference type="NCBI Taxonomy" id="1954250"/>
    <lineage>
        <taxon>Eukaryota</taxon>
        <taxon>Fungi</taxon>
        <taxon>Dikarya</taxon>
        <taxon>Ascomycota</taxon>
        <taxon>Pezizomycotina</taxon>
        <taxon>Sordariomycetes</taxon>
        <taxon>Sordariomycetidae</taxon>
        <taxon>Sordariales</taxon>
        <taxon>Lasiosphaeriaceae</taxon>
        <taxon>Lasiosphaeria</taxon>
    </lineage>
</organism>
<dbReference type="AlphaFoldDB" id="A0AA39ZTA3"/>
<dbReference type="GeneID" id="85329428"/>
<comment type="caution">
    <text evidence="2">The sequence shown here is derived from an EMBL/GenBank/DDBJ whole genome shotgun (WGS) entry which is preliminary data.</text>
</comment>
<proteinExistence type="predicted"/>
<evidence type="ECO:0000313" key="3">
    <source>
        <dbReference type="Proteomes" id="UP001172101"/>
    </source>
</evidence>
<name>A0AA39ZTA3_9PEZI</name>
<sequence>MPPRGEDHYRLAAPIVKSLTPEIHGKSSTVTVTFKNATSPGPTRRILLPEPPEDRPSGDQYVILDNGFYSIITLFAPPLEDYKVDVVTISGLGGHPFGSFKERDEN</sequence>
<dbReference type="EMBL" id="JAUIRO010000008">
    <property type="protein sequence ID" value="KAK0703211.1"/>
    <property type="molecule type" value="Genomic_DNA"/>
</dbReference>
<dbReference type="Proteomes" id="UP001172101">
    <property type="component" value="Unassembled WGS sequence"/>
</dbReference>
<evidence type="ECO:0000313" key="2">
    <source>
        <dbReference type="EMBL" id="KAK0703211.1"/>
    </source>
</evidence>
<dbReference type="RefSeq" id="XP_060290070.1">
    <property type="nucleotide sequence ID" value="XM_060446158.1"/>
</dbReference>
<accession>A0AA39ZTA3</accession>
<protein>
    <submittedName>
        <fullName evidence="2">Uncharacterized protein</fullName>
    </submittedName>
</protein>
<gene>
    <name evidence="2" type="ORF">B0T26DRAFT_756776</name>
</gene>
<reference evidence="2" key="1">
    <citation type="submission" date="2023-06" db="EMBL/GenBank/DDBJ databases">
        <title>Genome-scale phylogeny and comparative genomics of the fungal order Sordariales.</title>
        <authorList>
            <consortium name="Lawrence Berkeley National Laboratory"/>
            <person name="Hensen N."/>
            <person name="Bonometti L."/>
            <person name="Westerberg I."/>
            <person name="Brannstrom I.O."/>
            <person name="Guillou S."/>
            <person name="Cros-Aarteil S."/>
            <person name="Calhoun S."/>
            <person name="Haridas S."/>
            <person name="Kuo A."/>
            <person name="Mondo S."/>
            <person name="Pangilinan J."/>
            <person name="Riley R."/>
            <person name="LaButti K."/>
            <person name="Andreopoulos B."/>
            <person name="Lipzen A."/>
            <person name="Chen C."/>
            <person name="Yanf M."/>
            <person name="Daum C."/>
            <person name="Ng V."/>
            <person name="Clum A."/>
            <person name="Steindorff A."/>
            <person name="Ohm R."/>
            <person name="Martin F."/>
            <person name="Silar P."/>
            <person name="Natvig D."/>
            <person name="Lalanne C."/>
            <person name="Gautier V."/>
            <person name="Ament-velasquez S.L."/>
            <person name="Kruys A."/>
            <person name="Hutchinson M.I."/>
            <person name="Powell A.J."/>
            <person name="Barry K."/>
            <person name="Miller A.N."/>
            <person name="Grigoriev I.V."/>
            <person name="Debuchy R."/>
            <person name="Gladieux P."/>
            <person name="Thoren M.H."/>
            <person name="Johannesson H."/>
        </authorList>
    </citation>
    <scope>NUCLEOTIDE SEQUENCE</scope>
    <source>
        <strain evidence="2">SMH2392-1A</strain>
    </source>
</reference>
<evidence type="ECO:0000256" key="1">
    <source>
        <dbReference type="SAM" id="MobiDB-lite"/>
    </source>
</evidence>
<keyword evidence="3" id="KW-1185">Reference proteome</keyword>
<feature type="region of interest" description="Disordered" evidence="1">
    <location>
        <begin position="33"/>
        <end position="57"/>
    </location>
</feature>